<evidence type="ECO:0000256" key="2">
    <source>
        <dbReference type="ARBA" id="ARBA00022679"/>
    </source>
</evidence>
<dbReference type="GO" id="GO:0004674">
    <property type="term" value="F:protein serine/threonine kinase activity"/>
    <property type="evidence" value="ECO:0007669"/>
    <property type="project" value="TreeGrafter"/>
</dbReference>
<dbReference type="SUPFAM" id="SSF56112">
    <property type="entry name" value="Protein kinase-like (PK-like)"/>
    <property type="match status" value="1"/>
</dbReference>
<feature type="repeat" description="ARM" evidence="6">
    <location>
        <begin position="235"/>
        <end position="277"/>
    </location>
</feature>
<dbReference type="Gene3D" id="1.10.510.10">
    <property type="entry name" value="Transferase(Phosphotransferase) domain 1"/>
    <property type="match status" value="1"/>
</dbReference>
<accession>A0AA36M626</accession>
<dbReference type="SUPFAM" id="SSF48371">
    <property type="entry name" value="ARM repeat"/>
    <property type="match status" value="1"/>
</dbReference>
<dbReference type="AlphaFoldDB" id="A0AA36M626"/>
<dbReference type="EMBL" id="CATQJL010000223">
    <property type="protein sequence ID" value="CAJ0599391.1"/>
    <property type="molecule type" value="Genomic_DNA"/>
</dbReference>
<keyword evidence="11" id="KW-1185">Reference proteome</keyword>
<evidence type="ECO:0000256" key="8">
    <source>
        <dbReference type="SAM" id="MobiDB-lite"/>
    </source>
</evidence>
<comment type="caution">
    <text evidence="10">The sequence shown here is derived from an EMBL/GenBank/DDBJ whole genome shotgun (WGS) entry which is preliminary data.</text>
</comment>
<dbReference type="InterPro" id="IPR016024">
    <property type="entry name" value="ARM-type_fold"/>
</dbReference>
<feature type="binding site" evidence="7">
    <location>
        <position position="473"/>
    </location>
    <ligand>
        <name>ATP</name>
        <dbReference type="ChEBI" id="CHEBI:30616"/>
    </ligand>
</feature>
<dbReference type="PANTHER" id="PTHR43671">
    <property type="entry name" value="SERINE/THREONINE-PROTEIN KINASE NEK"/>
    <property type="match status" value="1"/>
</dbReference>
<dbReference type="InterPro" id="IPR017441">
    <property type="entry name" value="Protein_kinase_ATP_BS"/>
</dbReference>
<dbReference type="InterPro" id="IPR011989">
    <property type="entry name" value="ARM-like"/>
</dbReference>
<evidence type="ECO:0000256" key="4">
    <source>
        <dbReference type="ARBA" id="ARBA00022777"/>
    </source>
</evidence>
<dbReference type="GO" id="GO:1902749">
    <property type="term" value="P:regulation of cell cycle G2/M phase transition"/>
    <property type="evidence" value="ECO:0007669"/>
    <property type="project" value="TreeGrafter"/>
</dbReference>
<keyword evidence="3 7" id="KW-0547">Nucleotide-binding</keyword>
<dbReference type="PROSITE" id="PS50011">
    <property type="entry name" value="PROTEIN_KINASE_DOM"/>
    <property type="match status" value="1"/>
</dbReference>
<dbReference type="PROSITE" id="PS00108">
    <property type="entry name" value="PROTEIN_KINASE_ST"/>
    <property type="match status" value="1"/>
</dbReference>
<comment type="similarity">
    <text evidence="1">Belongs to the protein kinase superfamily. NEK Ser/Thr protein kinase family. NIMA subfamily.</text>
</comment>
<dbReference type="Pfam" id="PF00069">
    <property type="entry name" value="Pkinase"/>
    <property type="match status" value="1"/>
</dbReference>
<dbReference type="InterPro" id="IPR011009">
    <property type="entry name" value="Kinase-like_dom_sf"/>
</dbReference>
<dbReference type="PANTHER" id="PTHR43671:SF92">
    <property type="entry name" value="SERINE_THREONINE-PROTEIN KINASE NEK10"/>
    <property type="match status" value="1"/>
</dbReference>
<feature type="region of interest" description="Disordered" evidence="8">
    <location>
        <begin position="792"/>
        <end position="843"/>
    </location>
</feature>
<evidence type="ECO:0000256" key="1">
    <source>
        <dbReference type="ARBA" id="ARBA00010886"/>
    </source>
</evidence>
<dbReference type="Proteomes" id="UP001176961">
    <property type="component" value="Unassembled WGS sequence"/>
</dbReference>
<evidence type="ECO:0000313" key="10">
    <source>
        <dbReference type="EMBL" id="CAJ0599391.1"/>
    </source>
</evidence>
<dbReference type="InterPro" id="IPR008271">
    <property type="entry name" value="Ser/Thr_kinase_AS"/>
</dbReference>
<evidence type="ECO:0000256" key="3">
    <source>
        <dbReference type="ARBA" id="ARBA00022741"/>
    </source>
</evidence>
<evidence type="ECO:0000256" key="5">
    <source>
        <dbReference type="ARBA" id="ARBA00022840"/>
    </source>
</evidence>
<reference evidence="10" key="1">
    <citation type="submission" date="2023-07" db="EMBL/GenBank/DDBJ databases">
        <authorList>
            <consortium name="CYATHOMIX"/>
        </authorList>
    </citation>
    <scope>NUCLEOTIDE SEQUENCE</scope>
    <source>
        <strain evidence="10">N/A</strain>
    </source>
</reference>
<proteinExistence type="inferred from homology"/>
<dbReference type="InterPro" id="IPR000719">
    <property type="entry name" value="Prot_kinase_dom"/>
</dbReference>
<dbReference type="Gene3D" id="1.25.10.10">
    <property type="entry name" value="Leucine-rich Repeat Variant"/>
    <property type="match status" value="1"/>
</dbReference>
<gene>
    <name evidence="10" type="ORF">CYNAS_LOCUS11374</name>
</gene>
<evidence type="ECO:0000259" key="9">
    <source>
        <dbReference type="PROSITE" id="PS50011"/>
    </source>
</evidence>
<dbReference type="InterPro" id="IPR050660">
    <property type="entry name" value="NEK_Ser/Thr_kinase"/>
</dbReference>
<feature type="domain" description="Protein kinase" evidence="9">
    <location>
        <begin position="438"/>
        <end position="708"/>
    </location>
</feature>
<organism evidence="10 11">
    <name type="scientific">Cylicocyclus nassatus</name>
    <name type="common">Nematode worm</name>
    <dbReference type="NCBI Taxonomy" id="53992"/>
    <lineage>
        <taxon>Eukaryota</taxon>
        <taxon>Metazoa</taxon>
        <taxon>Ecdysozoa</taxon>
        <taxon>Nematoda</taxon>
        <taxon>Chromadorea</taxon>
        <taxon>Rhabditida</taxon>
        <taxon>Rhabditina</taxon>
        <taxon>Rhabditomorpha</taxon>
        <taxon>Strongyloidea</taxon>
        <taxon>Strongylidae</taxon>
        <taxon>Cylicocyclus</taxon>
    </lineage>
</organism>
<evidence type="ECO:0000313" key="11">
    <source>
        <dbReference type="Proteomes" id="UP001176961"/>
    </source>
</evidence>
<feature type="region of interest" description="Disordered" evidence="8">
    <location>
        <begin position="725"/>
        <end position="750"/>
    </location>
</feature>
<keyword evidence="5 7" id="KW-0067">ATP-binding</keyword>
<keyword evidence="2" id="KW-0808">Transferase</keyword>
<dbReference type="PROSITE" id="PS50176">
    <property type="entry name" value="ARM_REPEAT"/>
    <property type="match status" value="1"/>
</dbReference>
<dbReference type="GO" id="GO:0005524">
    <property type="term" value="F:ATP binding"/>
    <property type="evidence" value="ECO:0007669"/>
    <property type="project" value="UniProtKB-UniRule"/>
</dbReference>
<dbReference type="SMART" id="SM00220">
    <property type="entry name" value="S_TKc"/>
    <property type="match status" value="1"/>
</dbReference>
<dbReference type="PROSITE" id="PS00107">
    <property type="entry name" value="PROTEIN_KINASE_ATP"/>
    <property type="match status" value="1"/>
</dbReference>
<sequence>MGTPIAQVLYCLSQEQQTPSDVRHELEAITALLETLTESTCAQLFSSGVAAKLTEALTKRRLCSLKWTASCPNRKSVSQVLRLARTLFRDRGCINVFHAVKEHHNYVQFAGYLSRNFLNYETEYAQAAGLLLNVTQKLIHDAETASMFVRVHLAKCMLRFLSCRDMSIQQAALEILGRLADWSAVCRVELCATTAIDICLQLIPQGDLLTQKLCVSLLRILSCEEQAREQIRIYDGVPILVGLLSIKNSRLQWHVAWSLAQLAEDAETSVEIVQLGGISLVLAEFATLKPPAKALNDWVAMLTGLCALLAQLCQCDSNQRQLVSNNGVYLLGKALLLGTEDERLQENQSWKSTQCSIFRVLRMLFSLERNRAMFRKVFPTAFFEQFIDIGHYVQDLSSYRPLVTEYNKIISSSSLAELDTCWESVNQKRDPIGKVADYELLEQLGAGAFGCVYTARKAGTTASNGVAQYYALKEIFMVQLASEDNDKSFGDVISEVKIIKQQLRHPNIVRYRRIFVENHRLYILMDLIEGTSLKEHINSVREKRQTFPEDRIWNMVIQTTLALRYLHKDKQIVHRDLKPNNIMIAENDRVVITDFGLAKKRGSDYLKSAAGTIIYSCPEIVQNMVYGEKADVWSFGCCVYEMAALHPPFYSQNMLALATQIVEGRYEPLGNDRSSDLSLLISSCLTVSPSARPDILEVARIAAPHMLMCLDDIFRIHVSKGKPKEAPSAYKYKKDNTSLESSSSSSVGCFTRRRPTAAEVNARLSKDTLPVIDNSIDKPRKIKSLSAGQTARNLPTSTTLPKIGGSGAGRRVAIADTEHRRASSSGSVDRRRGKPQEGLSVRSASLRPISDPLLDVLAQIHKIMLICDAAPSESTNHKRRVVEQFRRRLFNKSSNADLIKMHLRKLATEAHEDIELDLGYSDFRPVLADIQTSGYHNDQKVTRITYEQLAACIQILTQEIR</sequence>
<keyword evidence="4" id="KW-0418">Kinase</keyword>
<evidence type="ECO:0000256" key="7">
    <source>
        <dbReference type="PROSITE-ProRule" id="PRU10141"/>
    </source>
</evidence>
<dbReference type="InterPro" id="IPR000225">
    <property type="entry name" value="Armadillo"/>
</dbReference>
<name>A0AA36M626_CYLNA</name>
<evidence type="ECO:0000256" key="6">
    <source>
        <dbReference type="PROSITE-ProRule" id="PRU00259"/>
    </source>
</evidence>
<protein>
    <recommendedName>
        <fullName evidence="9">Protein kinase domain-containing protein</fullName>
    </recommendedName>
</protein>
<dbReference type="SMART" id="SM00185">
    <property type="entry name" value="ARM"/>
    <property type="match status" value="2"/>
</dbReference>